<feature type="transmembrane region" description="Helical" evidence="9">
    <location>
        <begin position="456"/>
        <end position="480"/>
    </location>
</feature>
<evidence type="ECO:0000256" key="4">
    <source>
        <dbReference type="ARBA" id="ARBA00022741"/>
    </source>
</evidence>
<evidence type="ECO:0000256" key="5">
    <source>
        <dbReference type="ARBA" id="ARBA00022840"/>
    </source>
</evidence>
<dbReference type="CDD" id="cd03213">
    <property type="entry name" value="ABCG_EPDR"/>
    <property type="match status" value="1"/>
</dbReference>
<evidence type="ECO:0000256" key="7">
    <source>
        <dbReference type="ARBA" id="ARBA00023136"/>
    </source>
</evidence>
<keyword evidence="4" id="KW-0547">Nucleotide-binding</keyword>
<feature type="transmembrane region" description="Helical" evidence="9">
    <location>
        <begin position="378"/>
        <end position="400"/>
    </location>
</feature>
<dbReference type="InterPro" id="IPR003593">
    <property type="entry name" value="AAA+_ATPase"/>
</dbReference>
<keyword evidence="5" id="KW-0067">ATP-binding</keyword>
<evidence type="ECO:0000313" key="12">
    <source>
        <dbReference type="Proteomes" id="UP001145021"/>
    </source>
</evidence>
<dbReference type="InterPro" id="IPR027417">
    <property type="entry name" value="P-loop_NTPase"/>
</dbReference>
<feature type="domain" description="ABC transporter" evidence="10">
    <location>
        <begin position="15"/>
        <end position="260"/>
    </location>
</feature>
<dbReference type="PROSITE" id="PS50893">
    <property type="entry name" value="ABC_TRANSPORTER_2"/>
    <property type="match status" value="1"/>
</dbReference>
<feature type="compositionally biased region" description="Low complexity" evidence="8">
    <location>
        <begin position="318"/>
        <end position="334"/>
    </location>
</feature>
<feature type="transmembrane region" description="Helical" evidence="9">
    <location>
        <begin position="602"/>
        <end position="624"/>
    </location>
</feature>
<dbReference type="InterPro" id="IPR013525">
    <property type="entry name" value="ABC2_TM"/>
</dbReference>
<evidence type="ECO:0000313" key="11">
    <source>
        <dbReference type="EMBL" id="KAJ1647317.1"/>
    </source>
</evidence>
<reference evidence="11" key="1">
    <citation type="submission" date="2022-07" db="EMBL/GenBank/DDBJ databases">
        <title>Phylogenomic reconstructions and comparative analyses of Kickxellomycotina fungi.</title>
        <authorList>
            <person name="Reynolds N.K."/>
            <person name="Stajich J.E."/>
            <person name="Barry K."/>
            <person name="Grigoriev I.V."/>
            <person name="Crous P."/>
            <person name="Smith M.E."/>
        </authorList>
    </citation>
    <scope>NUCLEOTIDE SEQUENCE</scope>
    <source>
        <strain evidence="11">NBRC 105413</strain>
    </source>
</reference>
<accession>A0A9W7XLK6</accession>
<organism evidence="11 12">
    <name type="scientific">Coemansia asiatica</name>
    <dbReference type="NCBI Taxonomy" id="1052880"/>
    <lineage>
        <taxon>Eukaryota</taxon>
        <taxon>Fungi</taxon>
        <taxon>Fungi incertae sedis</taxon>
        <taxon>Zoopagomycota</taxon>
        <taxon>Kickxellomycotina</taxon>
        <taxon>Kickxellomycetes</taxon>
        <taxon>Kickxellales</taxon>
        <taxon>Kickxellaceae</taxon>
        <taxon>Coemansia</taxon>
    </lineage>
</organism>
<dbReference type="SMART" id="SM00382">
    <property type="entry name" value="AAA"/>
    <property type="match status" value="1"/>
</dbReference>
<evidence type="ECO:0000256" key="2">
    <source>
        <dbReference type="ARBA" id="ARBA00022448"/>
    </source>
</evidence>
<dbReference type="Pfam" id="PF01061">
    <property type="entry name" value="ABC2_membrane"/>
    <property type="match status" value="1"/>
</dbReference>
<dbReference type="GO" id="GO:0016887">
    <property type="term" value="F:ATP hydrolysis activity"/>
    <property type="evidence" value="ECO:0007669"/>
    <property type="project" value="InterPro"/>
</dbReference>
<feature type="transmembrane region" description="Helical" evidence="9">
    <location>
        <begin position="412"/>
        <end position="436"/>
    </location>
</feature>
<dbReference type="GO" id="GO:0140359">
    <property type="term" value="F:ABC-type transporter activity"/>
    <property type="evidence" value="ECO:0007669"/>
    <property type="project" value="InterPro"/>
</dbReference>
<dbReference type="EMBL" id="JANBOH010000033">
    <property type="protein sequence ID" value="KAJ1647317.1"/>
    <property type="molecule type" value="Genomic_DNA"/>
</dbReference>
<dbReference type="AlphaFoldDB" id="A0A9W7XLK6"/>
<evidence type="ECO:0000256" key="8">
    <source>
        <dbReference type="SAM" id="MobiDB-lite"/>
    </source>
</evidence>
<comment type="caution">
    <text evidence="11">The sequence shown here is derived from an EMBL/GenBank/DDBJ whole genome shotgun (WGS) entry which is preliminary data.</text>
</comment>
<keyword evidence="3 9" id="KW-0812">Transmembrane</keyword>
<evidence type="ECO:0000256" key="9">
    <source>
        <dbReference type="SAM" id="Phobius"/>
    </source>
</evidence>
<dbReference type="Gene3D" id="3.40.50.300">
    <property type="entry name" value="P-loop containing nucleotide triphosphate hydrolases"/>
    <property type="match status" value="1"/>
</dbReference>
<proteinExistence type="predicted"/>
<dbReference type="Proteomes" id="UP001145021">
    <property type="component" value="Unassembled WGS sequence"/>
</dbReference>
<dbReference type="InterPro" id="IPR003439">
    <property type="entry name" value="ABC_transporter-like_ATP-bd"/>
</dbReference>
<feature type="transmembrane region" description="Helical" evidence="9">
    <location>
        <begin position="492"/>
        <end position="515"/>
    </location>
</feature>
<keyword evidence="12" id="KW-1185">Reference proteome</keyword>
<dbReference type="GO" id="GO:0016020">
    <property type="term" value="C:membrane"/>
    <property type="evidence" value="ECO:0007669"/>
    <property type="project" value="UniProtKB-SubCell"/>
</dbReference>
<dbReference type="Pfam" id="PF00005">
    <property type="entry name" value="ABC_tran"/>
    <property type="match status" value="1"/>
</dbReference>
<protein>
    <recommendedName>
        <fullName evidence="10">ABC transporter domain-containing protein</fullName>
    </recommendedName>
</protein>
<keyword evidence="6 9" id="KW-1133">Transmembrane helix</keyword>
<dbReference type="InterPro" id="IPR050352">
    <property type="entry name" value="ABCG_transporters"/>
</dbReference>
<feature type="region of interest" description="Disordered" evidence="8">
    <location>
        <begin position="306"/>
        <end position="335"/>
    </location>
</feature>
<comment type="subcellular location">
    <subcellularLocation>
        <location evidence="1">Membrane</location>
        <topology evidence="1">Multi-pass membrane protein</topology>
    </subcellularLocation>
</comment>
<evidence type="ECO:0000256" key="6">
    <source>
        <dbReference type="ARBA" id="ARBA00022989"/>
    </source>
</evidence>
<dbReference type="GO" id="GO:0005524">
    <property type="term" value="F:ATP binding"/>
    <property type="evidence" value="ECO:0007669"/>
    <property type="project" value="UniProtKB-KW"/>
</dbReference>
<name>A0A9W7XLK6_9FUNG</name>
<dbReference type="PANTHER" id="PTHR48041:SF122">
    <property type="entry name" value="ABC TRANSPORTER DOMAIN-CONTAINING PROTEIN"/>
    <property type="match status" value="1"/>
</dbReference>
<dbReference type="PANTHER" id="PTHR48041">
    <property type="entry name" value="ABC TRANSPORTER G FAMILY MEMBER 28"/>
    <property type="match status" value="1"/>
</dbReference>
<dbReference type="PROSITE" id="PS00211">
    <property type="entry name" value="ABC_TRANSPORTER_1"/>
    <property type="match status" value="1"/>
</dbReference>
<evidence type="ECO:0000256" key="3">
    <source>
        <dbReference type="ARBA" id="ARBA00022692"/>
    </source>
</evidence>
<feature type="transmembrane region" description="Helical" evidence="9">
    <location>
        <begin position="521"/>
        <end position="540"/>
    </location>
</feature>
<dbReference type="InterPro" id="IPR017871">
    <property type="entry name" value="ABC_transporter-like_CS"/>
</dbReference>
<gene>
    <name evidence="11" type="ORF">LPJ64_001298</name>
</gene>
<evidence type="ECO:0000259" key="10">
    <source>
        <dbReference type="PROSITE" id="PS50893"/>
    </source>
</evidence>
<dbReference type="SUPFAM" id="SSF52540">
    <property type="entry name" value="P-loop containing nucleoside triphosphate hydrolases"/>
    <property type="match status" value="1"/>
</dbReference>
<keyword evidence="2" id="KW-0813">Transport</keyword>
<sequence>MQPESEKNQGAIPILSWNGLDYDVKAGKSVRRILHNICGNVYPGELVAIMGSSGAGKTTLLNVLSGRVQGGRLYGEIKFNGAKRNPHTFKRMLSYVEQDDLMFPQLTVEETLTNSARLRLSDTKYTDDQKRERVETVMRQLRLTHVRHSGIGGFGGRGISGGERKRVSIGVELVTDPAILVLDEPSSGLDSSSAEMVVALTKEMTRQRNLCTLMTIHQPSAEMVAHFDKLILLSQGKLIYMGPMKQAVPYFESIGFPSTHSNPANFFIDLTTIDFSSDEAMQRSEQHVQNLADSFVKFRESGGQLPAPAASVEKENSSIETANSSSAASSYSRSDVNNDMTQELAGLVMHEPLPMNSWFSEFRVLLKRDWTLVMRNRYTLYGLAAMSLSTIIFLGFVFFQMGHTQESVQNRIGALFMFSLLCSYPLIFPVMTMIMVGRGVLLRERSAGTYRMTSYFFAKALSFFPLGLIPYTITFIGVYFISHLQYDAGKFFIGLANTYVLIFTVIGFAFGVAMIANQMEVAFIITPVTLSTLVLFAGNLSNSRSITPVLRWIRYVCMFYYTYSAFIQNELGGLKFTCDDSSTACYRTGEEVIKAYGLDAQAIWLCIVLNIVLGIGNYIIAYSLTRWRIKPRYLWI</sequence>
<keyword evidence="7 9" id="KW-0472">Membrane</keyword>
<evidence type="ECO:0000256" key="1">
    <source>
        <dbReference type="ARBA" id="ARBA00004141"/>
    </source>
</evidence>
<feature type="transmembrane region" description="Helical" evidence="9">
    <location>
        <begin position="552"/>
        <end position="568"/>
    </location>
</feature>